<dbReference type="InterPro" id="IPR029045">
    <property type="entry name" value="ClpP/crotonase-like_dom_sf"/>
</dbReference>
<evidence type="ECO:0000256" key="7">
    <source>
        <dbReference type="PIRSR" id="PIRSR001217-1"/>
    </source>
</evidence>
<keyword evidence="6" id="KW-0472">Membrane</keyword>
<proteinExistence type="inferred from homology"/>
<name>A0A1Y6CMW3_9PROT</name>
<dbReference type="CDD" id="cd07018">
    <property type="entry name" value="S49_SppA_67K_type"/>
    <property type="match status" value="1"/>
</dbReference>
<dbReference type="CDD" id="cd07023">
    <property type="entry name" value="S49_Sppa_N_C"/>
    <property type="match status" value="1"/>
</dbReference>
<sequence length="598" mass="62634">MRLLLFLLKCVVGILATLGLLVVAVALVLGLAWRNVESWKSAEVGQPDNAVLVLDLAKGLTDGPPGPAATFGGLTGETNLRRLVLGLEAAADDPRVGGLLLRLGAGELSMARAQQLRRAVLAFRKSGKPVQAFAASFGEGGDGTLHYYLAAAADRITLQPSGNLDLVGFTLDQPYARALLDEWDVKARIYRREEYKGAAEPLTFEEMTQPVRENLQGLLDSWLGQLTADVARDRGLTQAAVRGLVDGGPYLPAEALKDRLVDALGYRDEAEAAILKAAGSGAELEPVRDYLSARGDGGSEDGLPRIAVIYGQGPVTLGESGDGSPFGGLSMGADTVSEAFREAAADPTVRAILFRVDSPGGSYAASDTIWRAVRQAKEAGKPVVVSMGALAASGGYFVSAAADRIIAEPGTITGSIGVVSGKILTAGLWHDLGVNWSGVQAGANAGFWDSTRDFTPQQWARFTGFVDAAYADFVGKVASGRKLSVAEAEAVAGGRVWSGADAAQHGLVDGLGGYRAAIDAARELAGLPRDSEVALVDYPKAGNRLERLLRRFLSDSLLATRVAGLLRASGLLPPLTQAAGEAQLLSQDPRANLLRAVR</sequence>
<dbReference type="InterPro" id="IPR047217">
    <property type="entry name" value="S49_SppA_67K_type_N"/>
</dbReference>
<dbReference type="Proteomes" id="UP000192917">
    <property type="component" value="Unassembled WGS sequence"/>
</dbReference>
<dbReference type="NCBIfam" id="TIGR00706">
    <property type="entry name" value="SppA_dom"/>
    <property type="match status" value="1"/>
</dbReference>
<dbReference type="InterPro" id="IPR002142">
    <property type="entry name" value="Peptidase_S49"/>
</dbReference>
<keyword evidence="5" id="KW-0720">Serine protease</keyword>
<evidence type="ECO:0000259" key="8">
    <source>
        <dbReference type="Pfam" id="PF01343"/>
    </source>
</evidence>
<evidence type="ECO:0000256" key="1">
    <source>
        <dbReference type="ARBA" id="ARBA00004370"/>
    </source>
</evidence>
<dbReference type="GO" id="GO:0008236">
    <property type="term" value="F:serine-type peptidase activity"/>
    <property type="evidence" value="ECO:0007669"/>
    <property type="project" value="UniProtKB-KW"/>
</dbReference>
<evidence type="ECO:0000256" key="2">
    <source>
        <dbReference type="ARBA" id="ARBA00008683"/>
    </source>
</evidence>
<protein>
    <submittedName>
        <fullName evidence="9">Signal peptide peptidase A. Serine peptidase. MEROPS family S49</fullName>
    </submittedName>
</protein>
<dbReference type="GO" id="GO:0016020">
    <property type="term" value="C:membrane"/>
    <property type="evidence" value="ECO:0007669"/>
    <property type="project" value="UniProtKB-SubCell"/>
</dbReference>
<evidence type="ECO:0000256" key="6">
    <source>
        <dbReference type="ARBA" id="ARBA00023136"/>
    </source>
</evidence>
<dbReference type="PANTHER" id="PTHR33209:SF1">
    <property type="entry name" value="PEPTIDASE S49 DOMAIN-CONTAINING PROTEIN"/>
    <property type="match status" value="1"/>
</dbReference>
<dbReference type="RefSeq" id="WP_085125019.1">
    <property type="nucleotide sequence ID" value="NZ_FWZX01000023.1"/>
</dbReference>
<feature type="active site" description="Proton donor/acceptor" evidence="7">
    <location>
        <position position="196"/>
    </location>
</feature>
<dbReference type="Gene3D" id="3.90.226.10">
    <property type="entry name" value="2-enoyl-CoA Hydratase, Chain A, domain 1"/>
    <property type="match status" value="3"/>
</dbReference>
<feature type="domain" description="Peptidase S49" evidence="8">
    <location>
        <begin position="123"/>
        <end position="274"/>
    </location>
</feature>
<feature type="active site" description="Nucleophile" evidence="7">
    <location>
        <position position="393"/>
    </location>
</feature>
<dbReference type="InterPro" id="IPR004635">
    <property type="entry name" value="Pept_S49_SppA"/>
</dbReference>
<comment type="similarity">
    <text evidence="2">Belongs to the peptidase S49 family.</text>
</comment>
<evidence type="ECO:0000313" key="9">
    <source>
        <dbReference type="EMBL" id="SMF60748.1"/>
    </source>
</evidence>
<evidence type="ECO:0000313" key="10">
    <source>
        <dbReference type="Proteomes" id="UP000192917"/>
    </source>
</evidence>
<organism evidence="9 10">
    <name type="scientific">Tistlia consotensis USBA 355</name>
    <dbReference type="NCBI Taxonomy" id="560819"/>
    <lineage>
        <taxon>Bacteria</taxon>
        <taxon>Pseudomonadati</taxon>
        <taxon>Pseudomonadota</taxon>
        <taxon>Alphaproteobacteria</taxon>
        <taxon>Rhodospirillales</taxon>
        <taxon>Rhodovibrionaceae</taxon>
        <taxon>Tistlia</taxon>
    </lineage>
</organism>
<dbReference type="PANTHER" id="PTHR33209">
    <property type="entry name" value="PROTEASE 4"/>
    <property type="match status" value="1"/>
</dbReference>
<comment type="subcellular location">
    <subcellularLocation>
        <location evidence="1">Membrane</location>
    </subcellularLocation>
</comment>
<reference evidence="9 10" key="1">
    <citation type="submission" date="2017-04" db="EMBL/GenBank/DDBJ databases">
        <authorList>
            <person name="Afonso C.L."/>
            <person name="Miller P.J."/>
            <person name="Scott M.A."/>
            <person name="Spackman E."/>
            <person name="Goraichik I."/>
            <person name="Dimitrov K.M."/>
            <person name="Suarez D.L."/>
            <person name="Swayne D.E."/>
        </authorList>
    </citation>
    <scope>NUCLEOTIDE SEQUENCE [LARGE SCALE GENOMIC DNA]</scope>
    <source>
        <strain evidence="9 10">USBA 355</strain>
    </source>
</reference>
<dbReference type="AlphaFoldDB" id="A0A1Y6CMW3"/>
<dbReference type="EMBL" id="FWZX01000023">
    <property type="protein sequence ID" value="SMF60748.1"/>
    <property type="molecule type" value="Genomic_DNA"/>
</dbReference>
<accession>A0A1Y6CMW3</accession>
<dbReference type="STRING" id="560819.SAMN05428998_12386"/>
<feature type="domain" description="Peptidase S49" evidence="8">
    <location>
        <begin position="376"/>
        <end position="527"/>
    </location>
</feature>
<evidence type="ECO:0000256" key="4">
    <source>
        <dbReference type="ARBA" id="ARBA00022801"/>
    </source>
</evidence>
<dbReference type="GO" id="GO:0006465">
    <property type="term" value="P:signal peptide processing"/>
    <property type="evidence" value="ECO:0007669"/>
    <property type="project" value="InterPro"/>
</dbReference>
<evidence type="ECO:0000256" key="3">
    <source>
        <dbReference type="ARBA" id="ARBA00022670"/>
    </source>
</evidence>
<keyword evidence="4" id="KW-0378">Hydrolase</keyword>
<keyword evidence="3" id="KW-0645">Protease</keyword>
<dbReference type="InterPro" id="IPR004634">
    <property type="entry name" value="Pept_S49_pIV"/>
</dbReference>
<evidence type="ECO:0000256" key="5">
    <source>
        <dbReference type="ARBA" id="ARBA00022825"/>
    </source>
</evidence>
<dbReference type="InterPro" id="IPR047272">
    <property type="entry name" value="S49_SppA_C"/>
</dbReference>
<dbReference type="SUPFAM" id="SSF52096">
    <property type="entry name" value="ClpP/crotonase"/>
    <property type="match status" value="2"/>
</dbReference>
<gene>
    <name evidence="9" type="ORF">SAMN05428998_12386</name>
</gene>
<dbReference type="NCBIfam" id="TIGR00705">
    <property type="entry name" value="SppA_67K"/>
    <property type="match status" value="1"/>
</dbReference>
<dbReference type="PIRSF" id="PIRSF001217">
    <property type="entry name" value="Protease_4_SppA"/>
    <property type="match status" value="1"/>
</dbReference>
<dbReference type="Pfam" id="PF01343">
    <property type="entry name" value="Peptidase_S49"/>
    <property type="match status" value="2"/>
</dbReference>
<keyword evidence="10" id="KW-1185">Reference proteome</keyword>